<dbReference type="OrthoDB" id="106308at2157"/>
<feature type="domain" description="N-acetyltransferase" evidence="6">
    <location>
        <begin position="1"/>
        <end position="172"/>
    </location>
</feature>
<keyword evidence="4" id="KW-0012">Acyltransferase</keyword>
<evidence type="ECO:0000256" key="2">
    <source>
        <dbReference type="ARBA" id="ARBA00022649"/>
    </source>
</evidence>
<comment type="catalytic activity">
    <reaction evidence="5">
        <text>glycyl-tRNA(Gly) + acetyl-CoA = N-acetylglycyl-tRNA(Gly) + CoA + H(+)</text>
        <dbReference type="Rhea" id="RHEA:81867"/>
        <dbReference type="Rhea" id="RHEA-COMP:9683"/>
        <dbReference type="Rhea" id="RHEA-COMP:19766"/>
        <dbReference type="ChEBI" id="CHEBI:15378"/>
        <dbReference type="ChEBI" id="CHEBI:57287"/>
        <dbReference type="ChEBI" id="CHEBI:57288"/>
        <dbReference type="ChEBI" id="CHEBI:78522"/>
        <dbReference type="ChEBI" id="CHEBI:232036"/>
    </reaction>
</comment>
<keyword evidence="3" id="KW-0808">Transferase</keyword>
<accession>G7WL38</accession>
<dbReference type="InterPro" id="IPR016181">
    <property type="entry name" value="Acyl_CoA_acyltransferase"/>
</dbReference>
<evidence type="ECO:0000313" key="8">
    <source>
        <dbReference type="Proteomes" id="UP000005877"/>
    </source>
</evidence>
<gene>
    <name evidence="7" type="ordered locus">Mhar_0201</name>
</gene>
<evidence type="ECO:0000256" key="1">
    <source>
        <dbReference type="ARBA" id="ARBA00022491"/>
    </source>
</evidence>
<protein>
    <recommendedName>
        <fullName evidence="6">N-acetyltransferase domain-containing protein</fullName>
    </recommendedName>
</protein>
<keyword evidence="2" id="KW-1277">Toxin-antitoxin system</keyword>
<dbReference type="EMBL" id="CP003117">
    <property type="protein sequence ID" value="AET63592.1"/>
    <property type="molecule type" value="Genomic_DNA"/>
</dbReference>
<sequence>MDPISEDELGIELLNARYNLSLFNSGDAELDDFLKNDALKEQQELLSKTHLCFYKNHVAGFFTITADSIRVKKDRLDESQIVEDSEYPAYPCILIARLAIDKRVHKRGIGKFLLLLIIGFALEGPLGCRYLSVDPKTDALEYYKKFGFNFWTSSKRRMYLNIRDVARELRPDESLDPWITNE</sequence>
<proteinExistence type="predicted"/>
<keyword evidence="1" id="KW-0678">Repressor</keyword>
<evidence type="ECO:0000259" key="6">
    <source>
        <dbReference type="PROSITE" id="PS51186"/>
    </source>
</evidence>
<dbReference type="KEGG" id="mhi:Mhar_0201"/>
<dbReference type="Proteomes" id="UP000005877">
    <property type="component" value="Chromosome"/>
</dbReference>
<evidence type="ECO:0000256" key="5">
    <source>
        <dbReference type="ARBA" id="ARBA00049880"/>
    </source>
</evidence>
<evidence type="ECO:0000256" key="4">
    <source>
        <dbReference type="ARBA" id="ARBA00023315"/>
    </source>
</evidence>
<dbReference type="GeneID" id="12509370"/>
<dbReference type="PANTHER" id="PTHR36449:SF1">
    <property type="entry name" value="ACETYLTRANSFERASE"/>
    <property type="match status" value="1"/>
</dbReference>
<dbReference type="Gene3D" id="3.40.630.30">
    <property type="match status" value="1"/>
</dbReference>
<reference evidence="7 8" key="1">
    <citation type="journal article" date="2012" name="PLoS ONE">
        <title>The genome characteristics and predicted function of methyl-group oxidation pathway in the obligate aceticlastic methanogens, Methanosaeta spp.</title>
        <authorList>
            <person name="Zhu J."/>
            <person name="Zheng H."/>
            <person name="Ai G."/>
            <person name="Zhang G."/>
            <person name="Liu D."/>
            <person name="Liu X."/>
            <person name="Dong X."/>
        </authorList>
    </citation>
    <scope>NUCLEOTIDE SEQUENCE [LARGE SCALE GENOMIC DNA]</scope>
    <source>
        <strain evidence="7 8">6Ac</strain>
    </source>
</reference>
<dbReference type="RefSeq" id="WP_014585780.1">
    <property type="nucleotide sequence ID" value="NC_017527.1"/>
</dbReference>
<dbReference type="HOGENOM" id="CLU_101288_2_2_2"/>
<dbReference type="SUPFAM" id="SSF55729">
    <property type="entry name" value="Acyl-CoA N-acyltransferases (Nat)"/>
    <property type="match status" value="1"/>
</dbReference>
<organism evidence="7 8">
    <name type="scientific">Methanothrix harundinacea (strain 6Ac)</name>
    <name type="common">Methanosaeta harundinacea</name>
    <dbReference type="NCBI Taxonomy" id="1110509"/>
    <lineage>
        <taxon>Archaea</taxon>
        <taxon>Methanobacteriati</taxon>
        <taxon>Methanobacteriota</taxon>
        <taxon>Stenosarchaea group</taxon>
        <taxon>Methanomicrobia</taxon>
        <taxon>Methanotrichales</taxon>
        <taxon>Methanotrichaceae</taxon>
        <taxon>Methanothrix</taxon>
    </lineage>
</organism>
<dbReference type="AlphaFoldDB" id="G7WL38"/>
<dbReference type="GO" id="GO:0016747">
    <property type="term" value="F:acyltransferase activity, transferring groups other than amino-acyl groups"/>
    <property type="evidence" value="ECO:0007669"/>
    <property type="project" value="InterPro"/>
</dbReference>
<dbReference type="InterPro" id="IPR000182">
    <property type="entry name" value="GNAT_dom"/>
</dbReference>
<dbReference type="PANTHER" id="PTHR36449">
    <property type="entry name" value="ACETYLTRANSFERASE-RELATED"/>
    <property type="match status" value="1"/>
</dbReference>
<evidence type="ECO:0000256" key="3">
    <source>
        <dbReference type="ARBA" id="ARBA00022679"/>
    </source>
</evidence>
<dbReference type="Pfam" id="PF00583">
    <property type="entry name" value="Acetyltransf_1"/>
    <property type="match status" value="1"/>
</dbReference>
<keyword evidence="8" id="KW-1185">Reference proteome</keyword>
<dbReference type="PROSITE" id="PS51186">
    <property type="entry name" value="GNAT"/>
    <property type="match status" value="1"/>
</dbReference>
<name>G7WL38_METH6</name>
<evidence type="ECO:0000313" key="7">
    <source>
        <dbReference type="EMBL" id="AET63592.1"/>
    </source>
</evidence>